<keyword evidence="2" id="KW-0479">Metal-binding</keyword>
<reference evidence="6" key="1">
    <citation type="submission" date="2023-03" db="EMBL/GenBank/DDBJ databases">
        <title>Chromosome-scale reference genome and RAD-based genetic map of yellow starthistle (Centaurea solstitialis) reveal putative structural variation and QTLs associated with invader traits.</title>
        <authorList>
            <person name="Reatini B."/>
            <person name="Cang F.A."/>
            <person name="Jiang Q."/>
            <person name="Mckibben M.T.W."/>
            <person name="Barker M.S."/>
            <person name="Rieseberg L.H."/>
            <person name="Dlugosch K.M."/>
        </authorList>
    </citation>
    <scope>NUCLEOTIDE SEQUENCE</scope>
    <source>
        <strain evidence="6">CAN-66</strain>
        <tissue evidence="6">Leaf</tissue>
    </source>
</reference>
<proteinExistence type="inferred from homology"/>
<dbReference type="PRINTS" id="PR00682">
    <property type="entry name" value="IPNSYNTHASE"/>
</dbReference>
<dbReference type="Pfam" id="PF03171">
    <property type="entry name" value="2OG-FeII_Oxy"/>
    <property type="match status" value="1"/>
</dbReference>
<name>A0AA38WGA5_9ASTR</name>
<accession>A0AA38WGA5</accession>
<dbReference type="GO" id="GO:0051213">
    <property type="term" value="F:dioxygenase activity"/>
    <property type="evidence" value="ECO:0007669"/>
    <property type="project" value="UniProtKB-ARBA"/>
</dbReference>
<comment type="similarity">
    <text evidence="1">Belongs to the iron/ascorbate-dependent oxidoreductase family.</text>
</comment>
<dbReference type="PROSITE" id="PS51471">
    <property type="entry name" value="FE2OG_OXY"/>
    <property type="match status" value="1"/>
</dbReference>
<evidence type="ECO:0000256" key="1">
    <source>
        <dbReference type="ARBA" id="ARBA00008056"/>
    </source>
</evidence>
<dbReference type="PANTHER" id="PTHR10209:SF859">
    <property type="entry name" value="OS03G0690500 PROTEIN"/>
    <property type="match status" value="1"/>
</dbReference>
<sequence>MKYSDEVHKLGLRILELMSEALGLNPTHLLEMGCAEGLSILGLYYPSCPQPELTLGLNSHNDNTFITILLQNQIGGLQVFNENRWIDVPPTPGALVVNIGEFLTLITNDKFASASHRVLANKDGPRVSVASFFRIPTTQYSKVYEPIKECLSEDNPPKYRGTTMREYMDRFMENGLNGVSPLLHFRM</sequence>
<evidence type="ECO:0000256" key="4">
    <source>
        <dbReference type="ARBA" id="ARBA00023004"/>
    </source>
</evidence>
<comment type="caution">
    <text evidence="6">The sequence shown here is derived from an EMBL/GenBank/DDBJ whole genome shotgun (WGS) entry which is preliminary data.</text>
</comment>
<evidence type="ECO:0000313" key="6">
    <source>
        <dbReference type="EMBL" id="KAJ9547326.1"/>
    </source>
</evidence>
<evidence type="ECO:0000256" key="2">
    <source>
        <dbReference type="ARBA" id="ARBA00022723"/>
    </source>
</evidence>
<keyword evidence="4" id="KW-0408">Iron</keyword>
<evidence type="ECO:0000313" key="7">
    <source>
        <dbReference type="Proteomes" id="UP001172457"/>
    </source>
</evidence>
<evidence type="ECO:0000256" key="3">
    <source>
        <dbReference type="ARBA" id="ARBA00023002"/>
    </source>
</evidence>
<keyword evidence="3" id="KW-0560">Oxidoreductase</keyword>
<dbReference type="EMBL" id="JARYMX010000005">
    <property type="protein sequence ID" value="KAJ9547326.1"/>
    <property type="molecule type" value="Genomic_DNA"/>
</dbReference>
<dbReference type="GO" id="GO:0046872">
    <property type="term" value="F:metal ion binding"/>
    <property type="evidence" value="ECO:0007669"/>
    <property type="project" value="UniProtKB-KW"/>
</dbReference>
<dbReference type="AlphaFoldDB" id="A0AA38WGA5"/>
<dbReference type="Proteomes" id="UP001172457">
    <property type="component" value="Chromosome 5"/>
</dbReference>
<protein>
    <recommendedName>
        <fullName evidence="5">Fe2OG dioxygenase domain-containing protein</fullName>
    </recommendedName>
</protein>
<feature type="domain" description="Fe2OG dioxygenase" evidence="5">
    <location>
        <begin position="36"/>
        <end position="136"/>
    </location>
</feature>
<dbReference type="InterPro" id="IPR044861">
    <property type="entry name" value="IPNS-like_FE2OG_OXY"/>
</dbReference>
<dbReference type="SUPFAM" id="SSF51197">
    <property type="entry name" value="Clavaminate synthase-like"/>
    <property type="match status" value="1"/>
</dbReference>
<dbReference type="Gene3D" id="2.60.120.330">
    <property type="entry name" value="B-lactam Antibiotic, Isopenicillin N Synthase, Chain"/>
    <property type="match status" value="1"/>
</dbReference>
<gene>
    <name evidence="6" type="ORF">OSB04_019869</name>
</gene>
<dbReference type="PANTHER" id="PTHR10209">
    <property type="entry name" value="OXIDOREDUCTASE, 2OG-FE II OXYGENASE FAMILY PROTEIN"/>
    <property type="match status" value="1"/>
</dbReference>
<dbReference type="InterPro" id="IPR005123">
    <property type="entry name" value="Oxoglu/Fe-dep_dioxygenase_dom"/>
</dbReference>
<organism evidence="6 7">
    <name type="scientific">Centaurea solstitialis</name>
    <name type="common">yellow star-thistle</name>
    <dbReference type="NCBI Taxonomy" id="347529"/>
    <lineage>
        <taxon>Eukaryota</taxon>
        <taxon>Viridiplantae</taxon>
        <taxon>Streptophyta</taxon>
        <taxon>Embryophyta</taxon>
        <taxon>Tracheophyta</taxon>
        <taxon>Spermatophyta</taxon>
        <taxon>Magnoliopsida</taxon>
        <taxon>eudicotyledons</taxon>
        <taxon>Gunneridae</taxon>
        <taxon>Pentapetalae</taxon>
        <taxon>asterids</taxon>
        <taxon>campanulids</taxon>
        <taxon>Asterales</taxon>
        <taxon>Asteraceae</taxon>
        <taxon>Carduoideae</taxon>
        <taxon>Cardueae</taxon>
        <taxon>Centaureinae</taxon>
        <taxon>Centaurea</taxon>
    </lineage>
</organism>
<keyword evidence="7" id="KW-1185">Reference proteome</keyword>
<evidence type="ECO:0000259" key="5">
    <source>
        <dbReference type="PROSITE" id="PS51471"/>
    </source>
</evidence>
<dbReference type="InterPro" id="IPR027443">
    <property type="entry name" value="IPNS-like_sf"/>
</dbReference>